<reference evidence="4" key="1">
    <citation type="journal article" date="2019" name="Int. J. Syst. Evol. Microbiol.">
        <title>The Global Catalogue of Microorganisms (GCM) 10K type strain sequencing project: providing services to taxonomists for standard genome sequencing and annotation.</title>
        <authorList>
            <consortium name="The Broad Institute Genomics Platform"/>
            <consortium name="The Broad Institute Genome Sequencing Center for Infectious Disease"/>
            <person name="Wu L."/>
            <person name="Ma J."/>
        </authorList>
    </citation>
    <scope>NUCLEOTIDE SEQUENCE [LARGE SCALE GENOMIC DNA]</scope>
    <source>
        <strain evidence="4">JCM 12165</strain>
    </source>
</reference>
<keyword evidence="3" id="KW-0378">Hydrolase</keyword>
<keyword evidence="3" id="KW-0255">Endonuclease</keyword>
<dbReference type="InterPro" id="IPR011396">
    <property type="entry name" value="PT_DNA_restrict"/>
</dbReference>
<dbReference type="PIRSF" id="PIRSF030850">
    <property type="entry name" value="UCP030850"/>
    <property type="match status" value="1"/>
</dbReference>
<sequence length="299" mass="32167">MDEQWLTRVQQLRRWTRGGERAPHKPLLLLFMLGRLQRGLTGPVTFIDIEGPLAALLRDFGPARASYHPEFPFHHLTSDGLWVISDAAGKDARPLGTAAGRLRSAGAAGQVEAEFERALIADPVLLAAVVRALLDANFAPSLHEDLLARTGLALEVAETAAGPAGRRRDATFRDRILIAYECRCAICGYDGWIDGEVIGLDAAHVRWWAIGGPDSVDNGLALCALHHRLFDRGVLGLADDGTVMVSQLFVGRAPAAQAHVVSLAGAQLYSPQPGHPAVASTHRSWHSAQVFRGPARLAA</sequence>
<name>A0ABW4FQR0_9PSEU</name>
<dbReference type="GO" id="GO:0003677">
    <property type="term" value="F:DNA binding"/>
    <property type="evidence" value="ECO:0007669"/>
    <property type="project" value="UniProtKB-KW"/>
</dbReference>
<evidence type="ECO:0000259" key="2">
    <source>
        <dbReference type="Pfam" id="PF26340"/>
    </source>
</evidence>
<feature type="domain" description="ScoMcrA-like DNA sulfur-binding" evidence="2">
    <location>
        <begin position="4"/>
        <end position="153"/>
    </location>
</feature>
<dbReference type="InterPro" id="IPR058813">
    <property type="entry name" value="DNA-SBD_ScoMcrA"/>
</dbReference>
<proteinExistence type="predicted"/>
<accession>A0ABW4FQR0</accession>
<feature type="domain" description="HNH nuclease" evidence="1">
    <location>
        <begin position="184"/>
        <end position="236"/>
    </location>
</feature>
<evidence type="ECO:0000259" key="1">
    <source>
        <dbReference type="Pfam" id="PF13391"/>
    </source>
</evidence>
<comment type="caution">
    <text evidence="3">The sequence shown here is derived from an EMBL/GenBank/DDBJ whole genome shotgun (WGS) entry which is preliminary data.</text>
</comment>
<dbReference type="InterPro" id="IPR003615">
    <property type="entry name" value="HNH_nuc"/>
</dbReference>
<dbReference type="Pfam" id="PF26340">
    <property type="entry name" value="DNA-SBD_ScoMcrA"/>
    <property type="match status" value="1"/>
</dbReference>
<dbReference type="GO" id="GO:0004519">
    <property type="term" value="F:endonuclease activity"/>
    <property type="evidence" value="ECO:0007669"/>
    <property type="project" value="UniProtKB-KW"/>
</dbReference>
<gene>
    <name evidence="3" type="ORF">ACFSCY_21370</name>
</gene>
<evidence type="ECO:0000313" key="4">
    <source>
        <dbReference type="Proteomes" id="UP001597145"/>
    </source>
</evidence>
<organism evidence="3 4">
    <name type="scientific">Pseudonocardia aurantiaca</name>
    <dbReference type="NCBI Taxonomy" id="75290"/>
    <lineage>
        <taxon>Bacteria</taxon>
        <taxon>Bacillati</taxon>
        <taxon>Actinomycetota</taxon>
        <taxon>Actinomycetes</taxon>
        <taxon>Pseudonocardiales</taxon>
        <taxon>Pseudonocardiaceae</taxon>
        <taxon>Pseudonocardia</taxon>
    </lineage>
</organism>
<dbReference type="NCBIfam" id="NF045808">
    <property type="entry name" value="PT-DNA_restrict"/>
    <property type="match status" value="1"/>
</dbReference>
<dbReference type="Proteomes" id="UP001597145">
    <property type="component" value="Unassembled WGS sequence"/>
</dbReference>
<dbReference type="CDD" id="cd00085">
    <property type="entry name" value="HNHc"/>
    <property type="match status" value="1"/>
</dbReference>
<keyword evidence="4" id="KW-1185">Reference proteome</keyword>
<dbReference type="Pfam" id="PF13391">
    <property type="entry name" value="HNH_2"/>
    <property type="match status" value="1"/>
</dbReference>
<protein>
    <submittedName>
        <fullName evidence="3">Phosphorothioated DNA-binding restriction endonuclease</fullName>
    </submittedName>
</protein>
<dbReference type="RefSeq" id="WP_343980322.1">
    <property type="nucleotide sequence ID" value="NZ_BAAAJG010000012.1"/>
</dbReference>
<dbReference type="EMBL" id="JBHUCP010000017">
    <property type="protein sequence ID" value="MFD1531986.1"/>
    <property type="molecule type" value="Genomic_DNA"/>
</dbReference>
<keyword evidence="3" id="KW-0238">DNA-binding</keyword>
<evidence type="ECO:0000313" key="3">
    <source>
        <dbReference type="EMBL" id="MFD1531986.1"/>
    </source>
</evidence>
<keyword evidence="3" id="KW-0540">Nuclease</keyword>